<comment type="caution">
    <text evidence="1">The sequence shown here is derived from an EMBL/GenBank/DDBJ whole genome shotgun (WGS) entry which is preliminary data.</text>
</comment>
<proteinExistence type="predicted"/>
<dbReference type="Proteomes" id="UP000321947">
    <property type="component" value="Unassembled WGS sequence"/>
</dbReference>
<dbReference type="EMBL" id="SSTD01003649">
    <property type="protein sequence ID" value="TYK25915.1"/>
    <property type="molecule type" value="Genomic_DNA"/>
</dbReference>
<organism evidence="1 2">
    <name type="scientific">Cucumis melo var. makuwa</name>
    <name type="common">Oriental melon</name>
    <dbReference type="NCBI Taxonomy" id="1194695"/>
    <lineage>
        <taxon>Eukaryota</taxon>
        <taxon>Viridiplantae</taxon>
        <taxon>Streptophyta</taxon>
        <taxon>Embryophyta</taxon>
        <taxon>Tracheophyta</taxon>
        <taxon>Spermatophyta</taxon>
        <taxon>Magnoliopsida</taxon>
        <taxon>eudicotyledons</taxon>
        <taxon>Gunneridae</taxon>
        <taxon>Pentapetalae</taxon>
        <taxon>rosids</taxon>
        <taxon>fabids</taxon>
        <taxon>Cucurbitales</taxon>
        <taxon>Cucurbitaceae</taxon>
        <taxon>Benincaseae</taxon>
        <taxon>Cucumis</taxon>
    </lineage>
</organism>
<evidence type="ECO:0000313" key="2">
    <source>
        <dbReference type="Proteomes" id="UP000321947"/>
    </source>
</evidence>
<evidence type="ECO:0000313" key="1">
    <source>
        <dbReference type="EMBL" id="TYK25915.1"/>
    </source>
</evidence>
<accession>A0A5D3DR00</accession>
<dbReference type="AlphaFoldDB" id="A0A5D3DR00"/>
<name>A0A5D3DR00_CUCMM</name>
<protein>
    <submittedName>
        <fullName evidence="1">Uncharacterized protein</fullName>
    </submittedName>
</protein>
<reference evidence="1 2" key="1">
    <citation type="submission" date="2019-08" db="EMBL/GenBank/DDBJ databases">
        <title>Draft genome sequences of two oriental melons (Cucumis melo L. var makuwa).</title>
        <authorList>
            <person name="Kwon S.-Y."/>
        </authorList>
    </citation>
    <scope>NUCLEOTIDE SEQUENCE [LARGE SCALE GENOMIC DNA]</scope>
    <source>
        <strain evidence="2">cv. Chang Bougi</strain>
        <tissue evidence="1">Leaf</tissue>
    </source>
</reference>
<gene>
    <name evidence="1" type="ORF">E5676_scaffold190G00040</name>
</gene>
<sequence>MKLPQTKAVYQAPGSRSLPGKWVKHFGKGELWSSWHLRATDVGDLRGVYGRRSIPNDDNNRRDQPLSVGGDNFARRVELRGIKADERAKNRDFFSEPLQRPRLEKLSRRELQRLEASGLAAQSKKGLLGDIANKAKCIP</sequence>